<proteinExistence type="inferred from homology"/>
<dbReference type="Pfam" id="PF13041">
    <property type="entry name" value="PPR_2"/>
    <property type="match status" value="1"/>
</dbReference>
<dbReference type="Pfam" id="PF01535">
    <property type="entry name" value="PPR"/>
    <property type="match status" value="9"/>
</dbReference>
<dbReference type="Gene3D" id="1.25.40.10">
    <property type="entry name" value="Tetratricopeptide repeat domain"/>
    <property type="match status" value="6"/>
</dbReference>
<feature type="repeat" description="PPR" evidence="3">
    <location>
        <begin position="719"/>
        <end position="753"/>
    </location>
</feature>
<dbReference type="PANTHER" id="PTHR47926:SF481">
    <property type="entry name" value="TETRATRICOPEPTIDE-LIKE HELICAL DOMAIN SUPERFAMILY"/>
    <property type="match status" value="1"/>
</dbReference>
<dbReference type="Proteomes" id="UP001415857">
    <property type="component" value="Unassembled WGS sequence"/>
</dbReference>
<feature type="repeat" description="PPR" evidence="3">
    <location>
        <begin position="619"/>
        <end position="653"/>
    </location>
</feature>
<evidence type="ECO:0000313" key="4">
    <source>
        <dbReference type="EMBL" id="KAK9289707.1"/>
    </source>
</evidence>
<evidence type="ECO:0000256" key="2">
    <source>
        <dbReference type="ARBA" id="ARBA00061659"/>
    </source>
</evidence>
<dbReference type="FunFam" id="1.25.40.10:FF:000724">
    <property type="entry name" value="Putative pentatricopeptide repeat-containing protein"/>
    <property type="match status" value="1"/>
</dbReference>
<dbReference type="AlphaFoldDB" id="A0AAP0S3E7"/>
<dbReference type="NCBIfam" id="TIGR00756">
    <property type="entry name" value="PPR"/>
    <property type="match status" value="6"/>
</dbReference>
<feature type="repeat" description="PPR" evidence="3">
    <location>
        <begin position="483"/>
        <end position="517"/>
    </location>
</feature>
<name>A0AAP0S3E7_LIQFO</name>
<dbReference type="PANTHER" id="PTHR47926">
    <property type="entry name" value="PENTATRICOPEPTIDE REPEAT-CONTAINING PROTEIN"/>
    <property type="match status" value="1"/>
</dbReference>
<dbReference type="InterPro" id="IPR011990">
    <property type="entry name" value="TPR-like_helical_dom_sf"/>
</dbReference>
<feature type="repeat" description="PPR" evidence="3">
    <location>
        <begin position="171"/>
        <end position="206"/>
    </location>
</feature>
<feature type="repeat" description="PPR" evidence="3">
    <location>
        <begin position="275"/>
        <end position="309"/>
    </location>
</feature>
<feature type="repeat" description="PPR" evidence="3">
    <location>
        <begin position="349"/>
        <end position="383"/>
    </location>
</feature>
<comment type="caution">
    <text evidence="4">The sequence shown here is derived from an EMBL/GenBank/DDBJ whole genome shotgun (WGS) entry which is preliminary data.</text>
</comment>
<evidence type="ECO:0008006" key="6">
    <source>
        <dbReference type="Google" id="ProtNLM"/>
    </source>
</evidence>
<dbReference type="EMBL" id="JBBPBK010000002">
    <property type="protein sequence ID" value="KAK9289707.1"/>
    <property type="molecule type" value="Genomic_DNA"/>
</dbReference>
<dbReference type="FunFam" id="1.25.40.10:FF:000781">
    <property type="entry name" value="Pentatricopeptide repeat-containing protein"/>
    <property type="match status" value="1"/>
</dbReference>
<sequence length="937" mass="105281">MLYQNIVQQKIYYLLILYPMKMKKQILLGRYCTQPPLKMKLMLVRCVASNVLSKSTQDLIYNMLEPESKTWNTIIRGYSIDSKHNQALSLYIQKARCLSGFKPDYSIIAALLKSCATLSAIKLGRNFHSCVIKLGILYCRSVSKALLNMYAKCGALNDCKKLFGQMDHCDDPVAWNILLSGFSGSGIYDAEVMKLFNVMRCSKEPMPNSVTVAIVLPVCARLGDLYAGKSLHTYVIKSGLELQTLVGNALVSLYAKCGFVCNDAYAAFGRIAYKDVVSWNAMISGFAENKFIDDAFALFRRMLKGPIKPNYATIANILPVCSFLEKNVAYRFGKEIHCYVLRRTEVIADVFVVNALVSFYLRIGRTEEAESLFRRMQSRDLVSWNAIIAGYASNNEWLKALELFHQLFSLEMVKPDSITVLSILPACAHLHNLEVGKKIHGYILRHTGLRENTAVGNALISFYAKCNDIDAAFQTFLMISMRDLISWNAMLDSFAESGYETQFINLLNWMLREGFIPDSITILIIIHFCTIVSRVEKVRETHNYSIKAGLLLGDIEPTLGNALLDAYAKCGDMGYAYKIFENLSGKRNVVTCNSMISSYVNCGSHNNAYMIFNRMSETDLTTWNLMVRVYAENDCPGQALSLFHELQARGMKPDAVTVMSILPVCAEMASVHLLRQCHGYVVRGCFEDVRLKGALLDVYSKCGSINYAYKLFQSSLQKDLVMFTAMVGGYAMHGMGEEALKVFFHMLELGVKPDHVIITSVLSACSHAGLVDEGWKIFYSIDKVHGMKPTMEQYACVVDLLARGGRVKDAYSFVTRMPIQANANIWGTLLGACRTHHEVELGQVVANHLFEIETNNIGNYVVMSNLYAADGRWDGVVEMRKLMRSRDLKKPAGCSWIEVERRKNIFIAGDSSHPQRSIIYSTLSTLDQQTKEPSQFT</sequence>
<feature type="repeat" description="PPR" evidence="3">
    <location>
        <begin position="588"/>
        <end position="618"/>
    </location>
</feature>
<dbReference type="PROSITE" id="PS51375">
    <property type="entry name" value="PPR"/>
    <property type="match status" value="7"/>
</dbReference>
<dbReference type="FunFam" id="1.25.40.10:FF:000090">
    <property type="entry name" value="Pentatricopeptide repeat-containing protein, chloroplastic"/>
    <property type="match status" value="1"/>
</dbReference>
<dbReference type="InterPro" id="IPR046848">
    <property type="entry name" value="E_motif"/>
</dbReference>
<dbReference type="InterPro" id="IPR002885">
    <property type="entry name" value="PPR_rpt"/>
</dbReference>
<evidence type="ECO:0000256" key="3">
    <source>
        <dbReference type="PROSITE-ProRule" id="PRU00708"/>
    </source>
</evidence>
<gene>
    <name evidence="4" type="ORF">L1049_007866</name>
</gene>
<dbReference type="GO" id="GO:0003723">
    <property type="term" value="F:RNA binding"/>
    <property type="evidence" value="ECO:0007669"/>
    <property type="project" value="InterPro"/>
</dbReference>
<dbReference type="GO" id="GO:0009451">
    <property type="term" value="P:RNA modification"/>
    <property type="evidence" value="ECO:0007669"/>
    <property type="project" value="InterPro"/>
</dbReference>
<keyword evidence="5" id="KW-1185">Reference proteome</keyword>
<evidence type="ECO:0000313" key="5">
    <source>
        <dbReference type="Proteomes" id="UP001415857"/>
    </source>
</evidence>
<dbReference type="FunFam" id="1.25.40.10:FF:000412">
    <property type="entry name" value="Putative pentatricopeptide repeat-containing protein"/>
    <property type="match status" value="1"/>
</dbReference>
<comment type="similarity">
    <text evidence="2">Belongs to the PPR family. PCMP-E subfamily.</text>
</comment>
<protein>
    <recommendedName>
        <fullName evidence="6">Chlororespiratory reduction 21</fullName>
    </recommendedName>
</protein>
<accession>A0AAP0S3E7</accession>
<keyword evidence="1" id="KW-0677">Repeat</keyword>
<dbReference type="InterPro" id="IPR046960">
    <property type="entry name" value="PPR_At4g14850-like_plant"/>
</dbReference>
<reference evidence="4 5" key="1">
    <citation type="journal article" date="2024" name="Plant J.">
        <title>Genome sequences and population genomics reveal climatic adaptation and genomic divergence between two closely related sweetgum species.</title>
        <authorList>
            <person name="Xu W.Q."/>
            <person name="Ren C.Q."/>
            <person name="Zhang X.Y."/>
            <person name="Comes H.P."/>
            <person name="Liu X.H."/>
            <person name="Li Y.G."/>
            <person name="Kettle C.J."/>
            <person name="Jalonen R."/>
            <person name="Gaisberger H."/>
            <person name="Ma Y.Z."/>
            <person name="Qiu Y.X."/>
        </authorList>
    </citation>
    <scope>NUCLEOTIDE SEQUENCE [LARGE SCALE GENOMIC DNA]</scope>
    <source>
        <strain evidence="4">Hangzhou</strain>
    </source>
</reference>
<dbReference type="FunFam" id="1.25.40.10:FF:000361">
    <property type="entry name" value="Pentatricopeptide repeat-containing protein chloroplastic"/>
    <property type="match status" value="1"/>
</dbReference>
<organism evidence="4 5">
    <name type="scientific">Liquidambar formosana</name>
    <name type="common">Formosan gum</name>
    <dbReference type="NCBI Taxonomy" id="63359"/>
    <lineage>
        <taxon>Eukaryota</taxon>
        <taxon>Viridiplantae</taxon>
        <taxon>Streptophyta</taxon>
        <taxon>Embryophyta</taxon>
        <taxon>Tracheophyta</taxon>
        <taxon>Spermatophyta</taxon>
        <taxon>Magnoliopsida</taxon>
        <taxon>eudicotyledons</taxon>
        <taxon>Gunneridae</taxon>
        <taxon>Pentapetalae</taxon>
        <taxon>Saxifragales</taxon>
        <taxon>Altingiaceae</taxon>
        <taxon>Liquidambar</taxon>
    </lineage>
</organism>
<evidence type="ECO:0000256" key="1">
    <source>
        <dbReference type="ARBA" id="ARBA00022737"/>
    </source>
</evidence>
<dbReference type="Pfam" id="PF20431">
    <property type="entry name" value="E_motif"/>
    <property type="match status" value="1"/>
</dbReference>